<dbReference type="InterPro" id="IPR007657">
    <property type="entry name" value="Glycosyltransferase_61"/>
</dbReference>
<proteinExistence type="predicted"/>
<dbReference type="EMBL" id="CM001232">
    <property type="protein sequence ID" value="EHA55197.1"/>
    <property type="molecule type" value="Genomic_DNA"/>
</dbReference>
<evidence type="ECO:0000256" key="2">
    <source>
        <dbReference type="ARBA" id="ARBA00022676"/>
    </source>
</evidence>
<evidence type="ECO:0000256" key="4">
    <source>
        <dbReference type="ARBA" id="ARBA00022729"/>
    </source>
</evidence>
<gene>
    <name evidence="12" type="ORF">MGG_08052</name>
</gene>
<evidence type="ECO:0000256" key="3">
    <source>
        <dbReference type="ARBA" id="ARBA00022679"/>
    </source>
</evidence>
<dbReference type="OrthoDB" id="529273at2759"/>
<protein>
    <recommendedName>
        <fullName evidence="7">EGF domain-specific O-linked N-acetylglucosamine transferase</fullName>
        <ecNumber evidence="1">2.4.1.255</ecNumber>
    </recommendedName>
    <alternativeName>
        <fullName evidence="8">Extracellular O-linked N-acetylglucosamine transferase</fullName>
    </alternativeName>
</protein>
<evidence type="ECO:0000256" key="10">
    <source>
        <dbReference type="ARBA" id="ARBA00049432"/>
    </source>
</evidence>
<evidence type="ECO:0000256" key="1">
    <source>
        <dbReference type="ARBA" id="ARBA00011970"/>
    </source>
</evidence>
<dbReference type="InParanoid" id="G4MXR0"/>
<dbReference type="eggNOG" id="KOG4698">
    <property type="taxonomic scope" value="Eukaryota"/>
</dbReference>
<dbReference type="EC" id="2.4.1.255" evidence="1"/>
<sequence length="623" mass="69932">MNKPMQILRMTLRFLSVPLRLRRFHVPAILTLIVLVVVLSANSSFRHVGITPPAWLSGSLHGFPWGKKHPANPPPTLPELKILDLANSRDTDNSTVAQGEPAFCTQRFGPAYLQNLRDNAIEYCKAASGERSKSFRLTCFHSHTRSNGEPDSLCIAQGAIFDVEKEKSIFDCSIRPPTSEEIRRGLVPFNQIPAYWYETGPKEIVDRYVDFQNKPSENLGDNANSAKGQRPLPINILIKREGSAHPWHTLMEIWSLANTIDVLRLSADPEAGGAFFTVPNDAKRTQTIILDNNEDGPFYDLWALFTGRKPVRLSAALEALKKGDLAVDTTLALSPSQLYEVVIPLAGAANPLWQNDWDDRDCKDAPLLKVFVRRVLHHLGLERFEPPTMPLSPSPNKKIKLTFIDRRGSRKLLGQEKLLEATRRAHPDVEIRSIDFASLSFVEQIRLVRSETDILVGAHGAGLTHIMFLQGEWEGGGKAVVEIQPEKMSYKGFRNLAYMLGHEYFVAKAETLSKEDLDRERIEAEAKAKQKADAVKEDAVPVPSSLAALENTNYANEGAEEKKQMGKRMPKTLLDQELENNILYKPGTHLTKRDKWHFADLRIGENEFLELIGAAVQYVKSKQ</sequence>
<evidence type="ECO:0000256" key="7">
    <source>
        <dbReference type="ARBA" id="ARBA00040944"/>
    </source>
</evidence>
<keyword evidence="2" id="KW-0328">Glycosyltransferase</keyword>
<accession>G4MXR0</accession>
<dbReference type="VEuPathDB" id="FungiDB:MGG_08052"/>
<dbReference type="GeneID" id="2678310"/>
<comment type="catalytic activity">
    <reaction evidence="10">
        <text>L-threonyl-[protein] + UDP-N-acetyl-alpha-D-glucosamine = 3-O-(N-acetyl-beta-D-glucosaminyl)-L-threonyl-[protein] + UDP + H(+)</text>
        <dbReference type="Rhea" id="RHEA:48908"/>
        <dbReference type="Rhea" id="RHEA-COMP:11060"/>
        <dbReference type="Rhea" id="RHEA-COMP:12252"/>
        <dbReference type="ChEBI" id="CHEBI:15378"/>
        <dbReference type="ChEBI" id="CHEBI:30013"/>
        <dbReference type="ChEBI" id="CHEBI:57705"/>
        <dbReference type="ChEBI" id="CHEBI:58223"/>
        <dbReference type="ChEBI" id="CHEBI:90840"/>
        <dbReference type="EC" id="2.4.1.255"/>
    </reaction>
</comment>
<organism evidence="12 13">
    <name type="scientific">Pyricularia oryzae (strain 70-15 / ATCC MYA-4617 / FGSC 8958)</name>
    <name type="common">Rice blast fungus</name>
    <name type="synonym">Magnaporthe oryzae</name>
    <dbReference type="NCBI Taxonomy" id="242507"/>
    <lineage>
        <taxon>Eukaryota</taxon>
        <taxon>Fungi</taxon>
        <taxon>Dikarya</taxon>
        <taxon>Ascomycota</taxon>
        <taxon>Pezizomycotina</taxon>
        <taxon>Sordariomycetes</taxon>
        <taxon>Sordariomycetidae</taxon>
        <taxon>Magnaporthales</taxon>
        <taxon>Pyriculariaceae</taxon>
        <taxon>Pyricularia</taxon>
    </lineage>
</organism>
<dbReference type="KEGG" id="mgr:MGG_08052"/>
<dbReference type="PANTHER" id="PTHR20961">
    <property type="entry name" value="GLYCOSYLTRANSFERASE"/>
    <property type="match status" value="1"/>
</dbReference>
<dbReference type="OMA" id="NTNYANE"/>
<evidence type="ECO:0000256" key="6">
    <source>
        <dbReference type="ARBA" id="ARBA00023180"/>
    </source>
</evidence>
<evidence type="ECO:0000256" key="5">
    <source>
        <dbReference type="ARBA" id="ARBA00022824"/>
    </source>
</evidence>
<feature type="domain" description="Glycosyltransferase 61 catalytic" evidence="11">
    <location>
        <begin position="371"/>
        <end position="470"/>
    </location>
</feature>
<keyword evidence="13" id="KW-1185">Reference proteome</keyword>
<comment type="catalytic activity">
    <reaction evidence="9">
        <text>L-seryl-[protein] + UDP-N-acetyl-alpha-D-glucosamine = 3-O-(N-acetyl-beta-D-glucosaminyl)-L-seryl-[protein] + UDP + H(+)</text>
        <dbReference type="Rhea" id="RHEA:48904"/>
        <dbReference type="Rhea" id="RHEA-COMP:9863"/>
        <dbReference type="Rhea" id="RHEA-COMP:12251"/>
        <dbReference type="ChEBI" id="CHEBI:15378"/>
        <dbReference type="ChEBI" id="CHEBI:29999"/>
        <dbReference type="ChEBI" id="CHEBI:57705"/>
        <dbReference type="ChEBI" id="CHEBI:58223"/>
        <dbReference type="ChEBI" id="CHEBI:90838"/>
        <dbReference type="EC" id="2.4.1.255"/>
    </reaction>
</comment>
<reference evidence="12 13" key="1">
    <citation type="journal article" date="2005" name="Nature">
        <title>The genome sequence of the rice blast fungus Magnaporthe grisea.</title>
        <authorList>
            <person name="Dean R.A."/>
            <person name="Talbot N.J."/>
            <person name="Ebbole D.J."/>
            <person name="Farman M.L."/>
            <person name="Mitchell T.K."/>
            <person name="Orbach M.J."/>
            <person name="Thon M."/>
            <person name="Kulkarni R."/>
            <person name="Xu J.R."/>
            <person name="Pan H."/>
            <person name="Read N.D."/>
            <person name="Lee Y.H."/>
            <person name="Carbone I."/>
            <person name="Brown D."/>
            <person name="Oh Y.Y."/>
            <person name="Donofrio N."/>
            <person name="Jeong J.S."/>
            <person name="Soanes D.M."/>
            <person name="Djonovic S."/>
            <person name="Kolomiets E."/>
            <person name="Rehmeyer C."/>
            <person name="Li W."/>
            <person name="Harding M."/>
            <person name="Kim S."/>
            <person name="Lebrun M.H."/>
            <person name="Bohnert H."/>
            <person name="Coughlan S."/>
            <person name="Butler J."/>
            <person name="Calvo S."/>
            <person name="Ma L.J."/>
            <person name="Nicol R."/>
            <person name="Purcell S."/>
            <person name="Nusbaum C."/>
            <person name="Galagan J.E."/>
            <person name="Birren B.W."/>
        </authorList>
    </citation>
    <scope>NUCLEOTIDE SEQUENCE [LARGE SCALE GENOMIC DNA]</scope>
    <source>
        <strain evidence="13">70-15 / ATCC MYA-4617 / FGSC 8958</strain>
    </source>
</reference>
<dbReference type="GO" id="GO:0097363">
    <property type="term" value="F:protein O-acetylglucosaminyltransferase activity"/>
    <property type="evidence" value="ECO:0007669"/>
    <property type="project" value="UniProtKB-EC"/>
</dbReference>
<dbReference type="HOGENOM" id="CLU_030112_1_0_1"/>
<keyword evidence="3" id="KW-0808">Transferase</keyword>
<evidence type="ECO:0000313" key="12">
    <source>
        <dbReference type="EMBL" id="EHA55197.1"/>
    </source>
</evidence>
<dbReference type="Proteomes" id="UP000009058">
    <property type="component" value="Chromosome 2"/>
</dbReference>
<name>G4MXR0_PYRO7</name>
<dbReference type="AlphaFoldDB" id="G4MXR0"/>
<evidence type="ECO:0000259" key="11">
    <source>
        <dbReference type="Pfam" id="PF04577"/>
    </source>
</evidence>
<dbReference type="InterPro" id="IPR049625">
    <property type="entry name" value="Glyco_transf_61_cat"/>
</dbReference>
<dbReference type="PANTHER" id="PTHR20961:SF148">
    <property type="entry name" value="EGF DOMAIN-SPECIFIC O-LINKED N-ACETYLGLUCOSAMINE TRANSFERASE"/>
    <property type="match status" value="1"/>
</dbReference>
<reference key="2">
    <citation type="submission" date="2011-05" db="EMBL/GenBank/DDBJ databases">
        <title>The Genome Sequence of Magnaporthe oryzae 70-15.</title>
        <authorList>
            <consortium name="The Broad Institute Genome Sequencing Platform"/>
            <person name="Ma L.-J."/>
            <person name="Dead R."/>
            <person name="Young S.K."/>
            <person name="Zeng Q."/>
            <person name="Gargeya S."/>
            <person name="Fitzgerald M."/>
            <person name="Haas B."/>
            <person name="Abouelleil A."/>
            <person name="Alvarado L."/>
            <person name="Arachchi H.M."/>
            <person name="Berlin A."/>
            <person name="Brown A."/>
            <person name="Chapman S.B."/>
            <person name="Chen Z."/>
            <person name="Dunbar C."/>
            <person name="Freedman E."/>
            <person name="Gearin G."/>
            <person name="Gellesch M."/>
            <person name="Goldberg J."/>
            <person name="Griggs A."/>
            <person name="Gujja S."/>
            <person name="Heiman D."/>
            <person name="Howarth C."/>
            <person name="Larson L."/>
            <person name="Lui A."/>
            <person name="MacDonald P.J.P."/>
            <person name="Mehta T."/>
            <person name="Montmayeur A."/>
            <person name="Murphy C."/>
            <person name="Neiman D."/>
            <person name="Pearson M."/>
            <person name="Priest M."/>
            <person name="Roberts A."/>
            <person name="Saif S."/>
            <person name="Shea T."/>
            <person name="Shenoy N."/>
            <person name="Sisk P."/>
            <person name="Stolte C."/>
            <person name="Sykes S."/>
            <person name="Yandava C."/>
            <person name="Wortman J."/>
            <person name="Nusbaum C."/>
            <person name="Birren B."/>
        </authorList>
    </citation>
    <scope>NUCLEOTIDE SEQUENCE</scope>
    <source>
        <strain>70-15</strain>
    </source>
</reference>
<dbReference type="RefSeq" id="XP_003715004.1">
    <property type="nucleotide sequence ID" value="XM_003714956.1"/>
</dbReference>
<dbReference type="Pfam" id="PF04577">
    <property type="entry name" value="Glyco_transf_61"/>
    <property type="match status" value="1"/>
</dbReference>
<evidence type="ECO:0000256" key="9">
    <source>
        <dbReference type="ARBA" id="ARBA00048317"/>
    </source>
</evidence>
<evidence type="ECO:0000313" key="13">
    <source>
        <dbReference type="Proteomes" id="UP000009058"/>
    </source>
</evidence>
<keyword evidence="5" id="KW-0256">Endoplasmic reticulum</keyword>
<evidence type="ECO:0000256" key="8">
    <source>
        <dbReference type="ARBA" id="ARBA00042574"/>
    </source>
</evidence>
<keyword evidence="4" id="KW-0732">Signal</keyword>
<keyword evidence="6" id="KW-0325">Glycoprotein</keyword>